<feature type="binding site" evidence="6">
    <location>
        <position position="121"/>
    </location>
    <ligand>
        <name>(6S)-5,6,7,8-tetrahydrofolate</name>
        <dbReference type="ChEBI" id="CHEBI:57453"/>
    </ligand>
</feature>
<feature type="modified residue" description="N6-(pyridoxal phosphate)lysine" evidence="6 7">
    <location>
        <position position="230"/>
    </location>
</feature>
<dbReference type="GO" id="GO:0032259">
    <property type="term" value="P:methylation"/>
    <property type="evidence" value="ECO:0007669"/>
    <property type="project" value="UniProtKB-KW"/>
</dbReference>
<comment type="similarity">
    <text evidence="2 6">Belongs to the SHMT family.</text>
</comment>
<dbReference type="AlphaFoldDB" id="A0A1G2PPX5"/>
<evidence type="ECO:0000256" key="5">
    <source>
        <dbReference type="ARBA" id="ARBA00022898"/>
    </source>
</evidence>
<dbReference type="NCBIfam" id="NF000586">
    <property type="entry name" value="PRK00011.1"/>
    <property type="match status" value="1"/>
</dbReference>
<dbReference type="GO" id="GO:0019264">
    <property type="term" value="P:glycine biosynthetic process from serine"/>
    <property type="evidence" value="ECO:0007669"/>
    <property type="project" value="UniProtKB-UniRule"/>
</dbReference>
<dbReference type="GO" id="GO:0035999">
    <property type="term" value="P:tetrahydrofolate interconversion"/>
    <property type="evidence" value="ECO:0007669"/>
    <property type="project" value="UniProtKB-UniRule"/>
</dbReference>
<evidence type="ECO:0000313" key="9">
    <source>
        <dbReference type="EMBL" id="OHA50377.1"/>
    </source>
</evidence>
<feature type="site" description="Plays an important role in substrate specificity" evidence="6">
    <location>
        <position position="229"/>
    </location>
</feature>
<organism evidence="9 10">
    <name type="scientific">Candidatus Terrybacteria bacterium RIFCSPLOWO2_01_FULL_40_23</name>
    <dbReference type="NCBI Taxonomy" id="1802366"/>
    <lineage>
        <taxon>Bacteria</taxon>
        <taxon>Candidatus Terryibacteriota</taxon>
    </lineage>
</organism>
<evidence type="ECO:0000259" key="8">
    <source>
        <dbReference type="Pfam" id="PF00464"/>
    </source>
</evidence>
<comment type="subcellular location">
    <subcellularLocation>
        <location evidence="6">Cytoplasm</location>
    </subcellularLocation>
</comment>
<protein>
    <recommendedName>
        <fullName evidence="6">Serine hydroxymethyltransferase</fullName>
        <shortName evidence="6">SHMT</shortName>
        <shortName evidence="6">Serine methylase</shortName>
        <ecNumber evidence="6">2.1.2.1</ecNumber>
    </recommendedName>
</protein>
<feature type="binding site" evidence="6">
    <location>
        <begin position="352"/>
        <end position="354"/>
    </location>
    <ligand>
        <name>(6S)-5,6,7,8-tetrahydrofolate</name>
        <dbReference type="ChEBI" id="CHEBI:57453"/>
    </ligand>
</feature>
<keyword evidence="3 6" id="KW-0554">One-carbon metabolism</keyword>
<dbReference type="UniPathway" id="UPA00193"/>
<evidence type="ECO:0000256" key="6">
    <source>
        <dbReference type="HAMAP-Rule" id="MF_00051"/>
    </source>
</evidence>
<evidence type="ECO:0000256" key="4">
    <source>
        <dbReference type="ARBA" id="ARBA00022679"/>
    </source>
</evidence>
<evidence type="ECO:0000256" key="2">
    <source>
        <dbReference type="ARBA" id="ARBA00006376"/>
    </source>
</evidence>
<dbReference type="EMBL" id="MHSW01000038">
    <property type="protein sequence ID" value="OHA50377.1"/>
    <property type="molecule type" value="Genomic_DNA"/>
</dbReference>
<dbReference type="InterPro" id="IPR049943">
    <property type="entry name" value="Ser_HO-MeTrfase-like"/>
</dbReference>
<comment type="catalytic activity">
    <reaction evidence="6">
        <text>(6R)-5,10-methylene-5,6,7,8-tetrahydrofolate + glycine + H2O = (6S)-5,6,7,8-tetrahydrofolate + L-serine</text>
        <dbReference type="Rhea" id="RHEA:15481"/>
        <dbReference type="ChEBI" id="CHEBI:15377"/>
        <dbReference type="ChEBI" id="CHEBI:15636"/>
        <dbReference type="ChEBI" id="CHEBI:33384"/>
        <dbReference type="ChEBI" id="CHEBI:57305"/>
        <dbReference type="ChEBI" id="CHEBI:57453"/>
        <dbReference type="EC" id="2.1.2.1"/>
    </reaction>
</comment>
<comment type="subunit">
    <text evidence="6">Homodimer.</text>
</comment>
<dbReference type="Gene3D" id="3.40.640.10">
    <property type="entry name" value="Type I PLP-dependent aspartate aminotransferase-like (Major domain)"/>
    <property type="match status" value="1"/>
</dbReference>
<dbReference type="InterPro" id="IPR019798">
    <property type="entry name" value="Ser_HO-MeTrfase_PLP_BS"/>
</dbReference>
<dbReference type="PROSITE" id="PS00096">
    <property type="entry name" value="SHMT"/>
    <property type="match status" value="1"/>
</dbReference>
<comment type="caution">
    <text evidence="6">Lacks conserved residue(s) required for the propagation of feature annotation.</text>
</comment>
<keyword evidence="6" id="KW-0028">Amino-acid biosynthesis</keyword>
<dbReference type="Pfam" id="PF00464">
    <property type="entry name" value="SHMT"/>
    <property type="match status" value="1"/>
</dbReference>
<sequence length="409" mass="45061">MNSIKKISPKIAALLESERKKQEETITLIPSENIISEATRMAQASFFSNKYAEGYPGKRYYPGNENSDKLERLVQDLALKSFKLSPKKWKVNVQPYSGSPANLEVYSALLSLGDTIMGLSLSDGGHLTHGHKVNFSGKAYKAVRYTLDTKTGFIDYNNLSKLARANKPKIIVSGATAYSRKIDFKRIGEIAKRSGAYHMADISHIAGLIVAGLHPSPFPWADVVTTTTHKTLRGPRAAMIFSRIHLSDIIDKAVFPGMQGGPHLNTIAAIGVALTEANKQSFRVYQKNIISNAKILAEELKRYGYNIVAGGTDNHLMLLDLKNKHISGIEAEKILERVGIIANRNTVPGDVSAFNPSGIRLGTPAVTTRGMKGREMKQIAKWIIELIDLKVSPVIINKEVKLLTKRFPI</sequence>
<dbReference type="GO" id="GO:0005737">
    <property type="term" value="C:cytoplasm"/>
    <property type="evidence" value="ECO:0007669"/>
    <property type="project" value="UniProtKB-SubCell"/>
</dbReference>
<dbReference type="GO" id="GO:0008168">
    <property type="term" value="F:methyltransferase activity"/>
    <property type="evidence" value="ECO:0007669"/>
    <property type="project" value="UniProtKB-KW"/>
</dbReference>
<dbReference type="HAMAP" id="MF_00051">
    <property type="entry name" value="SHMT"/>
    <property type="match status" value="1"/>
</dbReference>
<proteinExistence type="inferred from homology"/>
<comment type="pathway">
    <text evidence="6">One-carbon metabolism; tetrahydrofolate interconversion.</text>
</comment>
<dbReference type="UniPathway" id="UPA00288">
    <property type="reaction ID" value="UER01023"/>
</dbReference>
<dbReference type="InterPro" id="IPR015422">
    <property type="entry name" value="PyrdxlP-dep_Trfase_small"/>
</dbReference>
<feature type="domain" description="Serine hydroxymethyltransferase-like" evidence="8">
    <location>
        <begin position="5"/>
        <end position="383"/>
    </location>
</feature>
<dbReference type="InterPro" id="IPR001085">
    <property type="entry name" value="Ser_HO-MeTrfase"/>
</dbReference>
<evidence type="ECO:0000256" key="7">
    <source>
        <dbReference type="PIRSR" id="PIRSR000412-50"/>
    </source>
</evidence>
<dbReference type="PANTHER" id="PTHR11680:SF35">
    <property type="entry name" value="SERINE HYDROXYMETHYLTRANSFERASE 1"/>
    <property type="match status" value="1"/>
</dbReference>
<dbReference type="InterPro" id="IPR015424">
    <property type="entry name" value="PyrdxlP-dep_Trfase"/>
</dbReference>
<comment type="function">
    <text evidence="6">Catalyzes the reversible interconversion of serine and glycine with tetrahydrofolate (THF) serving as the one-carbon carrier. This reaction serves as the major source of one-carbon groups required for the biosynthesis of purines, thymidylate, methionine, and other important biomolecules. Also exhibits THF-independent aldolase activity toward beta-hydroxyamino acids, producing glycine and aldehydes, via a retro-aldol mechanism.</text>
</comment>
<reference evidence="9 10" key="1">
    <citation type="journal article" date="2016" name="Nat. Commun.">
        <title>Thousands of microbial genomes shed light on interconnected biogeochemical processes in an aquifer system.</title>
        <authorList>
            <person name="Anantharaman K."/>
            <person name="Brown C.T."/>
            <person name="Hug L.A."/>
            <person name="Sharon I."/>
            <person name="Castelle C.J."/>
            <person name="Probst A.J."/>
            <person name="Thomas B.C."/>
            <person name="Singh A."/>
            <person name="Wilkins M.J."/>
            <person name="Karaoz U."/>
            <person name="Brodie E.L."/>
            <person name="Williams K.H."/>
            <person name="Hubbard S.S."/>
            <person name="Banfield J.F."/>
        </authorList>
    </citation>
    <scope>NUCLEOTIDE SEQUENCE [LARGE SCALE GENOMIC DNA]</scope>
</reference>
<comment type="pathway">
    <text evidence="6">Amino-acid biosynthesis; glycine biosynthesis; glycine from L-serine: step 1/1.</text>
</comment>
<name>A0A1G2PPX5_9BACT</name>
<evidence type="ECO:0000256" key="1">
    <source>
        <dbReference type="ARBA" id="ARBA00001933"/>
    </source>
</evidence>
<gene>
    <name evidence="6" type="primary">glyA</name>
    <name evidence="9" type="ORF">A3A97_03435</name>
</gene>
<dbReference type="EC" id="2.1.2.1" evidence="6"/>
<keyword evidence="4 6" id="KW-0808">Transferase</keyword>
<dbReference type="InterPro" id="IPR039429">
    <property type="entry name" value="SHMT-like_dom"/>
</dbReference>
<comment type="cofactor">
    <cofactor evidence="1 6 7">
        <name>pyridoxal 5'-phosphate</name>
        <dbReference type="ChEBI" id="CHEBI:597326"/>
    </cofactor>
</comment>
<dbReference type="InterPro" id="IPR015421">
    <property type="entry name" value="PyrdxlP-dep_Trfase_major"/>
</dbReference>
<dbReference type="GO" id="GO:0004372">
    <property type="term" value="F:glycine hydroxymethyltransferase activity"/>
    <property type="evidence" value="ECO:0007669"/>
    <property type="project" value="UniProtKB-UniRule"/>
</dbReference>
<dbReference type="SUPFAM" id="SSF53383">
    <property type="entry name" value="PLP-dependent transferases"/>
    <property type="match status" value="1"/>
</dbReference>
<dbReference type="GO" id="GO:0030170">
    <property type="term" value="F:pyridoxal phosphate binding"/>
    <property type="evidence" value="ECO:0007669"/>
    <property type="project" value="UniProtKB-UniRule"/>
</dbReference>
<feature type="binding site" evidence="6">
    <location>
        <begin position="125"/>
        <end position="127"/>
    </location>
    <ligand>
        <name>(6S)-5,6,7,8-tetrahydrofolate</name>
        <dbReference type="ChEBI" id="CHEBI:57453"/>
    </ligand>
</feature>
<accession>A0A1G2PPX5</accession>
<keyword evidence="9" id="KW-0489">Methyltransferase</keyword>
<evidence type="ECO:0000313" key="10">
    <source>
        <dbReference type="Proteomes" id="UP000176951"/>
    </source>
</evidence>
<evidence type="ECO:0000256" key="3">
    <source>
        <dbReference type="ARBA" id="ARBA00022563"/>
    </source>
</evidence>
<comment type="caution">
    <text evidence="9">The sequence shown here is derived from an EMBL/GenBank/DDBJ whole genome shotgun (WGS) entry which is preliminary data.</text>
</comment>
<dbReference type="CDD" id="cd00378">
    <property type="entry name" value="SHMT"/>
    <property type="match status" value="1"/>
</dbReference>
<dbReference type="Proteomes" id="UP000176951">
    <property type="component" value="Unassembled WGS sequence"/>
</dbReference>
<dbReference type="Gene3D" id="3.90.1150.10">
    <property type="entry name" value="Aspartate Aminotransferase, domain 1"/>
    <property type="match status" value="1"/>
</dbReference>
<dbReference type="PIRSF" id="PIRSF000412">
    <property type="entry name" value="SHMT"/>
    <property type="match status" value="1"/>
</dbReference>
<dbReference type="PANTHER" id="PTHR11680">
    <property type="entry name" value="SERINE HYDROXYMETHYLTRANSFERASE"/>
    <property type="match status" value="1"/>
</dbReference>
<keyword evidence="6" id="KW-0963">Cytoplasm</keyword>
<keyword evidence="5 6" id="KW-0663">Pyridoxal phosphate</keyword>